<dbReference type="Gene3D" id="3.20.20.80">
    <property type="entry name" value="Glycosidases"/>
    <property type="match status" value="1"/>
</dbReference>
<dbReference type="FunFam" id="3.20.20.80:FF:000050">
    <property type="entry name" value="Beta-mannosidase B"/>
    <property type="match status" value="1"/>
</dbReference>
<dbReference type="Gene3D" id="2.60.120.260">
    <property type="entry name" value="Galactose-binding domain-like"/>
    <property type="match status" value="1"/>
</dbReference>
<evidence type="ECO:0000256" key="6">
    <source>
        <dbReference type="ARBA" id="ARBA00023295"/>
    </source>
</evidence>
<dbReference type="SUPFAM" id="SSF49785">
    <property type="entry name" value="Galactose-binding domain-like"/>
    <property type="match status" value="1"/>
</dbReference>
<gene>
    <name evidence="14" type="ORF">PV05_11090</name>
</gene>
<feature type="domain" description="Glycoside hydrolase family 2 immunoglobulin-like beta-sandwich" evidence="11">
    <location>
        <begin position="236"/>
        <end position="337"/>
    </location>
</feature>
<dbReference type="InterPro" id="IPR008979">
    <property type="entry name" value="Galactose-bd-like_sf"/>
</dbReference>
<dbReference type="GeneID" id="25332998"/>
<dbReference type="InterPro" id="IPR013783">
    <property type="entry name" value="Ig-like_fold"/>
</dbReference>
<dbReference type="SUPFAM" id="SSF49303">
    <property type="entry name" value="beta-Galactosidase/glucuronidase domain"/>
    <property type="match status" value="2"/>
</dbReference>
<evidence type="ECO:0000256" key="10">
    <source>
        <dbReference type="ARBA" id="ARBA00041614"/>
    </source>
</evidence>
<accession>A0A0D2E3S6</accession>
<dbReference type="STRING" id="348802.A0A0D2E3S6"/>
<dbReference type="EMBL" id="KN847323">
    <property type="protein sequence ID" value="KIW49410.1"/>
    <property type="molecule type" value="Genomic_DNA"/>
</dbReference>
<dbReference type="InterPro" id="IPR017853">
    <property type="entry name" value="GH"/>
</dbReference>
<name>A0A0D2E3S6_9EURO</name>
<feature type="domain" description="Beta-mannosidase-like galactose-binding" evidence="13">
    <location>
        <begin position="60"/>
        <end position="226"/>
    </location>
</feature>
<dbReference type="InterPro" id="IPR006102">
    <property type="entry name" value="Ig-like_GH2"/>
</dbReference>
<keyword evidence="15" id="KW-1185">Reference proteome</keyword>
<evidence type="ECO:0000259" key="11">
    <source>
        <dbReference type="Pfam" id="PF00703"/>
    </source>
</evidence>
<dbReference type="OrthoDB" id="2866996at2759"/>
<dbReference type="EC" id="3.2.1.25" evidence="3"/>
<evidence type="ECO:0000256" key="3">
    <source>
        <dbReference type="ARBA" id="ARBA00012754"/>
    </source>
</evidence>
<comment type="catalytic activity">
    <reaction evidence="1">
        <text>Hydrolysis of terminal, non-reducing beta-D-mannose residues in beta-D-mannosides.</text>
        <dbReference type="EC" id="3.2.1.25"/>
    </reaction>
</comment>
<evidence type="ECO:0000256" key="9">
    <source>
        <dbReference type="ARBA" id="ARBA00041069"/>
    </source>
</evidence>
<dbReference type="GO" id="GO:0004567">
    <property type="term" value="F:beta-mannosidase activity"/>
    <property type="evidence" value="ECO:0007669"/>
    <property type="project" value="UniProtKB-EC"/>
</dbReference>
<dbReference type="Gene3D" id="2.60.40.10">
    <property type="entry name" value="Immunoglobulins"/>
    <property type="match status" value="2"/>
</dbReference>
<dbReference type="Pfam" id="PF22666">
    <property type="entry name" value="Glyco_hydro_2_N2"/>
    <property type="match status" value="1"/>
</dbReference>
<keyword evidence="4" id="KW-0378">Hydrolase</keyword>
<comment type="similarity">
    <text evidence="8">Belongs to the glycosyl hydrolase 2 family. Beta-mannosidase B subfamily.</text>
</comment>
<dbReference type="Pfam" id="PF17786">
    <property type="entry name" value="Mannosidase_ig"/>
    <property type="match status" value="1"/>
</dbReference>
<feature type="domain" description="Mannosidase Ig/CBM-like" evidence="12">
    <location>
        <begin position="738"/>
        <end position="824"/>
    </location>
</feature>
<evidence type="ECO:0000256" key="7">
    <source>
        <dbReference type="ARBA" id="ARBA00023326"/>
    </source>
</evidence>
<sequence length="895" mass="101928">MQRPLREVRLCSIWSHGAIGDFVAIIFMADNLSEWTSKLSRSCKHPMMAQHRTRTPLSTWTWRDCDGHGLSGRTQIPTNIHLDLLAAEAIPDPFIGKNEADVQWVHSKTWAYKTTFEFQPSRQHEFVDMVFEGLDTFATVKLNGREILKTDNMFISHRVDVTDLLRSDNELEIVFASAYDRGEASRSQKGHLLAWNGHYGRVYVRKAQYHFGWDWGPSLVTCGPWKPVYLDRYTHRIEDVKVNVDLSEDCSEASVTVETTIEPCLPSQLSEVKLLDPDGTVLDTQKIQTNTANFKLTHPKLWYPHTHGAQPLYQINVIVRSESDKVLDSRKQTFGVRRIELIQSPLQDGSTFYFKCNGVPIFMGGSNWIPGDSFLPRMTAERYQRWIDLAVRGNQNMLRVWGGGIYEDDAFYDECDRKGVLVWQDFCFACGQYPSDEAFRESVKQEAIQAIRRLRHHPSLAIWAGNNEDYQIANEGLSHDMKMLEDKWLESSFGGRFIYERILPDLVQAHSAGTLYWPGSPFGGVDNNSDRTVGDVHIWNVSSGMLLPYQRYPDIAGRFVSEFGMLSCPALETVKSTFFGSSKDLHPQSEEFEFHCKASSYEKRMFTCMGENFRMSFNLPTYVYLTQLVQSEAMGYAFRGWRRQFEQRKCGGALVWQTNDTWPVVSWAIVDYFERPKMAYYVISRALKPLVTGIARIEKINPRPNQQHEAFVTGKTKADAAGVIAHATPHIYPPKDSTYSVWVANATTTSTELSIRVRFIGVQSGLEVRPSMEQTIQAKATGTTEVMHGATPKANEPIVLVSELFDLDGRLVSQEVDWPQPLKHLTFPDRQLQVETSREGVLEVSAAKPIKGLFFTNEGAEWSDNCLDVVPGQKLTVTAKGLKERPQWVYYGMED</sequence>
<keyword evidence="7" id="KW-0624">Polysaccharide degradation</keyword>
<evidence type="ECO:0000259" key="13">
    <source>
        <dbReference type="Pfam" id="PF22666"/>
    </source>
</evidence>
<dbReference type="Pfam" id="PF00703">
    <property type="entry name" value="Glyco_hydro_2"/>
    <property type="match status" value="1"/>
</dbReference>
<evidence type="ECO:0000256" key="4">
    <source>
        <dbReference type="ARBA" id="ARBA00022801"/>
    </source>
</evidence>
<reference evidence="14 15" key="1">
    <citation type="submission" date="2015-01" db="EMBL/GenBank/DDBJ databases">
        <title>The Genome Sequence of Exophiala xenobiotica CBS118157.</title>
        <authorList>
            <consortium name="The Broad Institute Genomics Platform"/>
            <person name="Cuomo C."/>
            <person name="de Hoog S."/>
            <person name="Gorbushina A."/>
            <person name="Stielow B."/>
            <person name="Teixiera M."/>
            <person name="Abouelleil A."/>
            <person name="Chapman S.B."/>
            <person name="Priest M."/>
            <person name="Young S.K."/>
            <person name="Wortman J."/>
            <person name="Nusbaum C."/>
            <person name="Birren B."/>
        </authorList>
    </citation>
    <scope>NUCLEOTIDE SEQUENCE [LARGE SCALE GENOMIC DNA]</scope>
    <source>
        <strain evidence="14 15">CBS 118157</strain>
    </source>
</reference>
<dbReference type="InterPro" id="IPR036156">
    <property type="entry name" value="Beta-gal/glucu_dom_sf"/>
</dbReference>
<dbReference type="PANTHER" id="PTHR43730:SF1">
    <property type="entry name" value="BETA-MANNOSIDASE"/>
    <property type="match status" value="1"/>
</dbReference>
<protein>
    <recommendedName>
        <fullName evidence="9">Beta-mannosidase B</fullName>
        <ecNumber evidence="3">3.2.1.25</ecNumber>
    </recommendedName>
    <alternativeName>
        <fullName evidence="10">Mannanase B</fullName>
    </alternativeName>
</protein>
<evidence type="ECO:0000256" key="2">
    <source>
        <dbReference type="ARBA" id="ARBA00004740"/>
    </source>
</evidence>
<dbReference type="InterPro" id="IPR050887">
    <property type="entry name" value="Beta-mannosidase_GH2"/>
</dbReference>
<evidence type="ECO:0000256" key="5">
    <source>
        <dbReference type="ARBA" id="ARBA00023277"/>
    </source>
</evidence>
<evidence type="ECO:0000259" key="12">
    <source>
        <dbReference type="Pfam" id="PF17786"/>
    </source>
</evidence>
<keyword evidence="5" id="KW-0119">Carbohydrate metabolism</keyword>
<keyword evidence="6" id="KW-0326">Glycosidase</keyword>
<evidence type="ECO:0000313" key="15">
    <source>
        <dbReference type="Proteomes" id="UP000054342"/>
    </source>
</evidence>
<organism evidence="14 15">
    <name type="scientific">Exophiala xenobiotica</name>
    <dbReference type="NCBI Taxonomy" id="348802"/>
    <lineage>
        <taxon>Eukaryota</taxon>
        <taxon>Fungi</taxon>
        <taxon>Dikarya</taxon>
        <taxon>Ascomycota</taxon>
        <taxon>Pezizomycotina</taxon>
        <taxon>Eurotiomycetes</taxon>
        <taxon>Chaetothyriomycetidae</taxon>
        <taxon>Chaetothyriales</taxon>
        <taxon>Herpotrichiellaceae</taxon>
        <taxon>Exophiala</taxon>
    </lineage>
</organism>
<dbReference type="AlphaFoldDB" id="A0A0D2E3S6"/>
<dbReference type="GO" id="GO:0006516">
    <property type="term" value="P:glycoprotein catabolic process"/>
    <property type="evidence" value="ECO:0007669"/>
    <property type="project" value="TreeGrafter"/>
</dbReference>
<evidence type="ECO:0000256" key="8">
    <source>
        <dbReference type="ARBA" id="ARBA00038429"/>
    </source>
</evidence>
<dbReference type="GO" id="GO:0000272">
    <property type="term" value="P:polysaccharide catabolic process"/>
    <property type="evidence" value="ECO:0007669"/>
    <property type="project" value="UniProtKB-KW"/>
</dbReference>
<comment type="pathway">
    <text evidence="2">Glycan metabolism; N-glycan degradation.</text>
</comment>
<dbReference type="InterPro" id="IPR041447">
    <property type="entry name" value="Mannosidase_ig"/>
</dbReference>
<evidence type="ECO:0000256" key="1">
    <source>
        <dbReference type="ARBA" id="ARBA00000829"/>
    </source>
</evidence>
<dbReference type="HOGENOM" id="CLU_005015_1_1_1"/>
<dbReference type="SUPFAM" id="SSF51445">
    <property type="entry name" value="(Trans)glycosidases"/>
    <property type="match status" value="1"/>
</dbReference>
<dbReference type="InterPro" id="IPR054593">
    <property type="entry name" value="Beta-mannosidase-like_N2"/>
</dbReference>
<evidence type="ECO:0000313" key="14">
    <source>
        <dbReference type="EMBL" id="KIW49410.1"/>
    </source>
</evidence>
<dbReference type="RefSeq" id="XP_013309994.1">
    <property type="nucleotide sequence ID" value="XM_013454540.1"/>
</dbReference>
<dbReference type="Proteomes" id="UP000054342">
    <property type="component" value="Unassembled WGS sequence"/>
</dbReference>
<proteinExistence type="inferred from homology"/>
<dbReference type="PANTHER" id="PTHR43730">
    <property type="entry name" value="BETA-MANNOSIDASE"/>
    <property type="match status" value="1"/>
</dbReference>